<evidence type="ECO:0000313" key="2">
    <source>
        <dbReference type="EMBL" id="ORY83040.1"/>
    </source>
</evidence>
<dbReference type="RefSeq" id="XP_040725621.1">
    <property type="nucleotide sequence ID" value="XM_040866861.1"/>
</dbReference>
<evidence type="ECO:0000256" key="1">
    <source>
        <dbReference type="SAM" id="Phobius"/>
    </source>
</evidence>
<dbReference type="GeneID" id="63783460"/>
<evidence type="ECO:0000313" key="3">
    <source>
        <dbReference type="Proteomes" id="UP000193685"/>
    </source>
</evidence>
<protein>
    <submittedName>
        <fullName evidence="2">Uncharacterized protein</fullName>
    </submittedName>
</protein>
<proteinExistence type="predicted"/>
<keyword evidence="1" id="KW-0812">Transmembrane</keyword>
<name>A0A1Y2FGG9_PROLT</name>
<dbReference type="EMBL" id="MCFI01000008">
    <property type="protein sequence ID" value="ORY83040.1"/>
    <property type="molecule type" value="Genomic_DNA"/>
</dbReference>
<comment type="caution">
    <text evidence="2">The sequence shown here is derived from an EMBL/GenBank/DDBJ whole genome shotgun (WGS) entry which is preliminary data.</text>
</comment>
<organism evidence="2 3">
    <name type="scientific">Protomyces lactucae-debilis</name>
    <dbReference type="NCBI Taxonomy" id="2754530"/>
    <lineage>
        <taxon>Eukaryota</taxon>
        <taxon>Fungi</taxon>
        <taxon>Dikarya</taxon>
        <taxon>Ascomycota</taxon>
        <taxon>Taphrinomycotina</taxon>
        <taxon>Taphrinomycetes</taxon>
        <taxon>Taphrinales</taxon>
        <taxon>Protomycetaceae</taxon>
        <taxon>Protomyces</taxon>
    </lineage>
</organism>
<keyword evidence="1" id="KW-0472">Membrane</keyword>
<dbReference type="AlphaFoldDB" id="A0A1Y2FGG9"/>
<gene>
    <name evidence="2" type="ORF">BCR37DRAFT_290756</name>
</gene>
<keyword evidence="1" id="KW-1133">Transmembrane helix</keyword>
<accession>A0A1Y2FGG9</accession>
<keyword evidence="3" id="KW-1185">Reference proteome</keyword>
<feature type="transmembrane region" description="Helical" evidence="1">
    <location>
        <begin position="121"/>
        <end position="141"/>
    </location>
</feature>
<reference evidence="2 3" key="1">
    <citation type="submission" date="2016-07" db="EMBL/GenBank/DDBJ databases">
        <title>Pervasive Adenine N6-methylation of Active Genes in Fungi.</title>
        <authorList>
            <consortium name="DOE Joint Genome Institute"/>
            <person name="Mondo S.J."/>
            <person name="Dannebaum R.O."/>
            <person name="Kuo R.C."/>
            <person name="Labutti K."/>
            <person name="Haridas S."/>
            <person name="Kuo A."/>
            <person name="Salamov A."/>
            <person name="Ahrendt S.R."/>
            <person name="Lipzen A."/>
            <person name="Sullivan W."/>
            <person name="Andreopoulos W.B."/>
            <person name="Clum A."/>
            <person name="Lindquist E."/>
            <person name="Daum C."/>
            <person name="Ramamoorthy G.K."/>
            <person name="Gryganskyi A."/>
            <person name="Culley D."/>
            <person name="Magnuson J.K."/>
            <person name="James T.Y."/>
            <person name="O'Malley M.A."/>
            <person name="Stajich J.E."/>
            <person name="Spatafora J.W."/>
            <person name="Visel A."/>
            <person name="Grigoriev I.V."/>
        </authorList>
    </citation>
    <scope>NUCLEOTIDE SEQUENCE [LARGE SCALE GENOMIC DNA]</scope>
    <source>
        <strain evidence="2 3">12-1054</strain>
    </source>
</reference>
<sequence>MAERFCQFQLILATGLVKFLSRTDLRAPSAHTFPSSQPRLSLSSSQCSYSSVFSAASVYLELPALLLFCHHAGTCKLSVLSHVPTYLCRMFHAQTCFMLKHVPLASITRFSSRPPSATANILFRVFAIAHVYLVCSVALGWQCIEGALLAPL</sequence>
<dbReference type="Proteomes" id="UP000193685">
    <property type="component" value="Unassembled WGS sequence"/>
</dbReference>